<dbReference type="EMBL" id="CADEAL010000603">
    <property type="protein sequence ID" value="CAB1422701.1"/>
    <property type="molecule type" value="Genomic_DNA"/>
</dbReference>
<organism evidence="3 4">
    <name type="scientific">Pleuronectes platessa</name>
    <name type="common">European plaice</name>
    <dbReference type="NCBI Taxonomy" id="8262"/>
    <lineage>
        <taxon>Eukaryota</taxon>
        <taxon>Metazoa</taxon>
        <taxon>Chordata</taxon>
        <taxon>Craniata</taxon>
        <taxon>Vertebrata</taxon>
        <taxon>Euteleostomi</taxon>
        <taxon>Actinopterygii</taxon>
        <taxon>Neopterygii</taxon>
        <taxon>Teleostei</taxon>
        <taxon>Neoteleostei</taxon>
        <taxon>Acanthomorphata</taxon>
        <taxon>Carangaria</taxon>
        <taxon>Pleuronectiformes</taxon>
        <taxon>Pleuronectoidei</taxon>
        <taxon>Pleuronectidae</taxon>
        <taxon>Pleuronectes</taxon>
    </lineage>
</organism>
<sequence>MEQGAGTAARGAENTFLKRLLDAENTALKKKGVYNVNLVEENIALKKKLIAANKALMEQLNEKAALGAENTALKKQAVYNLALVEEKIVLKKKLDAANTVIKEHVAEKAIWENLAGVNADLAADRHALKKELTDKNATLRRIFSTASQMNQAGEELFKIVETSRIRDKALEKKLEDLKTTLKEKEKENFSLSVDLQLQDQDKVIVEHKWKEKFKDLQENYEEKLRCSVLEQVEKERKTDEAIKLLILQKIELQRFTLKTSEYREKVKKEMKGKKNQEKQEKKEQQEREKKEKEERKKLKKREKKEEREEEVWKMFSCFCFK</sequence>
<proteinExistence type="predicted"/>
<reference evidence="3" key="1">
    <citation type="submission" date="2020-03" db="EMBL/GenBank/DDBJ databases">
        <authorList>
            <person name="Weist P."/>
        </authorList>
    </citation>
    <scope>NUCLEOTIDE SEQUENCE</scope>
</reference>
<dbReference type="Proteomes" id="UP001153269">
    <property type="component" value="Unassembled WGS sequence"/>
</dbReference>
<evidence type="ECO:0000313" key="3">
    <source>
        <dbReference type="EMBL" id="CAB1422701.1"/>
    </source>
</evidence>
<feature type="region of interest" description="Disordered" evidence="2">
    <location>
        <begin position="266"/>
        <end position="311"/>
    </location>
</feature>
<feature type="coiled-coil region" evidence="1">
    <location>
        <begin position="167"/>
        <end position="194"/>
    </location>
</feature>
<comment type="caution">
    <text evidence="3">The sequence shown here is derived from an EMBL/GenBank/DDBJ whole genome shotgun (WGS) entry which is preliminary data.</text>
</comment>
<accession>A0A9N7YEH9</accession>
<name>A0A9N7YEH9_PLEPL</name>
<evidence type="ECO:0000313" key="4">
    <source>
        <dbReference type="Proteomes" id="UP001153269"/>
    </source>
</evidence>
<keyword evidence="1" id="KW-0175">Coiled coil</keyword>
<evidence type="ECO:0000256" key="1">
    <source>
        <dbReference type="SAM" id="Coils"/>
    </source>
</evidence>
<feature type="compositionally biased region" description="Basic and acidic residues" evidence="2">
    <location>
        <begin position="266"/>
        <end position="296"/>
    </location>
</feature>
<evidence type="ECO:0000256" key="2">
    <source>
        <dbReference type="SAM" id="MobiDB-lite"/>
    </source>
</evidence>
<gene>
    <name evidence="3" type="ORF">PLEPLA_LOCUS10619</name>
</gene>
<protein>
    <submittedName>
        <fullName evidence="3">Uncharacterized protein</fullName>
    </submittedName>
</protein>
<keyword evidence="4" id="KW-1185">Reference proteome</keyword>
<dbReference type="AlphaFoldDB" id="A0A9N7YEH9"/>